<evidence type="ECO:0000313" key="1">
    <source>
        <dbReference type="EMBL" id="KIW36677.1"/>
    </source>
</evidence>
<proteinExistence type="predicted"/>
<dbReference type="Gene3D" id="3.40.225.10">
    <property type="entry name" value="Class II aldolase/adducin N-terminal domain"/>
    <property type="match status" value="1"/>
</dbReference>
<reference evidence="1 2" key="1">
    <citation type="submission" date="2015-01" db="EMBL/GenBank/DDBJ databases">
        <title>The Genome Sequence of Exophiala oligosperma CBS72588.</title>
        <authorList>
            <consortium name="The Broad Institute Genomics Platform"/>
            <person name="Cuomo C."/>
            <person name="de Hoog S."/>
            <person name="Gorbushina A."/>
            <person name="Stielow B."/>
            <person name="Teixiera M."/>
            <person name="Abouelleil A."/>
            <person name="Chapman S.B."/>
            <person name="Priest M."/>
            <person name="Young S.K."/>
            <person name="Wortman J."/>
            <person name="Nusbaum C."/>
            <person name="Birren B."/>
        </authorList>
    </citation>
    <scope>NUCLEOTIDE SEQUENCE [LARGE SCALE GENOMIC DNA]</scope>
    <source>
        <strain evidence="1 2">CBS 72588</strain>
    </source>
</reference>
<dbReference type="RefSeq" id="XP_016256893.1">
    <property type="nucleotide sequence ID" value="XM_016412712.1"/>
</dbReference>
<dbReference type="EMBL" id="KN847350">
    <property type="protein sequence ID" value="KIW36677.1"/>
    <property type="molecule type" value="Genomic_DNA"/>
</dbReference>
<dbReference type="OrthoDB" id="2932980at2759"/>
<accession>A0A0D2BGR2</accession>
<dbReference type="InterPro" id="IPR036409">
    <property type="entry name" value="Aldolase_II/adducin_N_sf"/>
</dbReference>
<name>A0A0D2BGR2_9EURO</name>
<sequence>MQNLRTTRMDDSLERLLSDLITAYHILHSHGVLDKEGQVSVRNPRDSSTFFISNTPAILVSSKSDLSQWYVADGSPVAGFMTATIRSTRTLNGPNITPIAPIIICIQGYTASFIHTA</sequence>
<dbReference type="GeneID" id="27363169"/>
<keyword evidence="2" id="KW-1185">Reference proteome</keyword>
<dbReference type="STRING" id="215243.A0A0D2BGR2"/>
<dbReference type="Proteomes" id="UP000053342">
    <property type="component" value="Unassembled WGS sequence"/>
</dbReference>
<evidence type="ECO:0000313" key="2">
    <source>
        <dbReference type="Proteomes" id="UP000053342"/>
    </source>
</evidence>
<organism evidence="1 2">
    <name type="scientific">Exophiala oligosperma</name>
    <dbReference type="NCBI Taxonomy" id="215243"/>
    <lineage>
        <taxon>Eukaryota</taxon>
        <taxon>Fungi</taxon>
        <taxon>Dikarya</taxon>
        <taxon>Ascomycota</taxon>
        <taxon>Pezizomycotina</taxon>
        <taxon>Eurotiomycetes</taxon>
        <taxon>Chaetothyriomycetidae</taxon>
        <taxon>Chaetothyriales</taxon>
        <taxon>Herpotrichiellaceae</taxon>
        <taxon>Exophiala</taxon>
    </lineage>
</organism>
<dbReference type="AlphaFoldDB" id="A0A0D2BGR2"/>
<protein>
    <submittedName>
        <fullName evidence="1">Uncharacterized protein</fullName>
    </submittedName>
</protein>
<gene>
    <name evidence="1" type="ORF">PV06_11095</name>
</gene>
<dbReference type="HOGENOM" id="CLU_2084858_0_0_1"/>
<dbReference type="VEuPathDB" id="FungiDB:PV06_11095"/>